<dbReference type="EMBL" id="WTYS01000001">
    <property type="protein sequence ID" value="MXO57464.1"/>
    <property type="molecule type" value="Genomic_DNA"/>
</dbReference>
<dbReference type="InterPro" id="IPR029058">
    <property type="entry name" value="AB_hydrolase_fold"/>
</dbReference>
<dbReference type="PRINTS" id="PR00412">
    <property type="entry name" value="EPOXHYDRLASE"/>
</dbReference>
<evidence type="ECO:0000259" key="2">
    <source>
        <dbReference type="Pfam" id="PF00561"/>
    </source>
</evidence>
<dbReference type="Gene3D" id="3.40.50.1820">
    <property type="entry name" value="alpha/beta hydrolase"/>
    <property type="match status" value="1"/>
</dbReference>
<dbReference type="SUPFAM" id="SSF53474">
    <property type="entry name" value="alpha/beta-Hydrolases"/>
    <property type="match status" value="1"/>
</dbReference>
<name>A0A6I4SNZ6_9SPHN</name>
<feature type="domain" description="AB hydrolase-1" evidence="2">
    <location>
        <begin position="32"/>
        <end position="289"/>
    </location>
</feature>
<comment type="caution">
    <text evidence="3">The sequence shown here is derived from an EMBL/GenBank/DDBJ whole genome shotgun (WGS) entry which is preliminary data.</text>
</comment>
<keyword evidence="1 3" id="KW-0378">Hydrolase</keyword>
<sequence length="302" mass="33262">MSLNPGDQMTRVALPSGIELDVLDTGPRDGETLIFLHGFPESHRTWRGQISQFSDRYRCIAPDQRGYCGSSNPQDAGMYTIDKLMGDIAQLADALGVGKFTLVGHDLGGVVAWAIALTGVLQDRIERLVIANAPHPFIFSKLLYTNPDQRAASQYVRAFRDPANDALVREHGLLPLLVKALDFKGQSFAEDAERDQLLQSWSNPDTAMAMLNWYRAGLSDVPPLDEPYELPADFSTPALPNVAIPTLVVWAMDDIALPNANLDGLDDLVDDLTLVKVPDCGHFVTWEAPEKFNAALEEFLSR</sequence>
<evidence type="ECO:0000256" key="1">
    <source>
        <dbReference type="ARBA" id="ARBA00022801"/>
    </source>
</evidence>
<proteinExistence type="predicted"/>
<dbReference type="RefSeq" id="WP_160598541.1">
    <property type="nucleotide sequence ID" value="NZ_WTYS01000001.1"/>
</dbReference>
<organism evidence="3 4">
    <name type="scientific">Pontixanthobacter gangjinensis</name>
    <dbReference type="NCBI Taxonomy" id="1028742"/>
    <lineage>
        <taxon>Bacteria</taxon>
        <taxon>Pseudomonadati</taxon>
        <taxon>Pseudomonadota</taxon>
        <taxon>Alphaproteobacteria</taxon>
        <taxon>Sphingomonadales</taxon>
        <taxon>Erythrobacteraceae</taxon>
        <taxon>Pontixanthobacter</taxon>
    </lineage>
</organism>
<gene>
    <name evidence="3" type="ORF">GRI36_11305</name>
</gene>
<reference evidence="3 4" key="1">
    <citation type="submission" date="2019-12" db="EMBL/GenBank/DDBJ databases">
        <title>Genomic-based taxomic classification of the family Erythrobacteraceae.</title>
        <authorList>
            <person name="Xu L."/>
        </authorList>
    </citation>
    <scope>NUCLEOTIDE SEQUENCE [LARGE SCALE GENOMIC DNA]</scope>
    <source>
        <strain evidence="3 4">JCM 17802</strain>
    </source>
</reference>
<dbReference type="InterPro" id="IPR000073">
    <property type="entry name" value="AB_hydrolase_1"/>
</dbReference>
<evidence type="ECO:0000313" key="3">
    <source>
        <dbReference type="EMBL" id="MXO57464.1"/>
    </source>
</evidence>
<dbReference type="OrthoDB" id="9804723at2"/>
<dbReference type="GO" id="GO:0016787">
    <property type="term" value="F:hydrolase activity"/>
    <property type="evidence" value="ECO:0007669"/>
    <property type="project" value="UniProtKB-KW"/>
</dbReference>
<dbReference type="InterPro" id="IPR000639">
    <property type="entry name" value="Epox_hydrolase-like"/>
</dbReference>
<accession>A0A6I4SNZ6</accession>
<protein>
    <submittedName>
        <fullName evidence="3">Alpha/beta fold hydrolase</fullName>
    </submittedName>
</protein>
<dbReference type="Proteomes" id="UP000468943">
    <property type="component" value="Unassembled WGS sequence"/>
</dbReference>
<dbReference type="AlphaFoldDB" id="A0A6I4SNZ6"/>
<dbReference type="Pfam" id="PF00561">
    <property type="entry name" value="Abhydrolase_1"/>
    <property type="match status" value="1"/>
</dbReference>
<keyword evidence="4" id="KW-1185">Reference proteome</keyword>
<evidence type="ECO:0000313" key="4">
    <source>
        <dbReference type="Proteomes" id="UP000468943"/>
    </source>
</evidence>
<dbReference type="PANTHER" id="PTHR43329">
    <property type="entry name" value="EPOXIDE HYDROLASE"/>
    <property type="match status" value="1"/>
</dbReference>